<protein>
    <submittedName>
        <fullName evidence="1">Uncharacterized protein</fullName>
    </submittedName>
</protein>
<accession>A0A9D4I6X7</accession>
<dbReference type="Proteomes" id="UP000828390">
    <property type="component" value="Unassembled WGS sequence"/>
</dbReference>
<dbReference type="InterPro" id="IPR026983">
    <property type="entry name" value="DHC"/>
</dbReference>
<dbReference type="GO" id="GO:0030286">
    <property type="term" value="C:dynein complex"/>
    <property type="evidence" value="ECO:0007669"/>
    <property type="project" value="InterPro"/>
</dbReference>
<sequence>MLPNIDHPEAFGQHPNADIQSQIQETRLMFDELLSLQPQISSVAGESREDKVRIVKMLHALASVFSYINYDI</sequence>
<dbReference type="PANTHER" id="PTHR46961:SF8">
    <property type="entry name" value="DYNEIN AXONEMAL HEAVY CHAIN 7"/>
    <property type="match status" value="1"/>
</dbReference>
<dbReference type="GO" id="GO:0045505">
    <property type="term" value="F:dynein intermediate chain binding"/>
    <property type="evidence" value="ECO:0007669"/>
    <property type="project" value="InterPro"/>
</dbReference>
<reference evidence="1" key="2">
    <citation type="submission" date="2020-11" db="EMBL/GenBank/DDBJ databases">
        <authorList>
            <person name="McCartney M.A."/>
            <person name="Auch B."/>
            <person name="Kono T."/>
            <person name="Mallez S."/>
            <person name="Becker A."/>
            <person name="Gohl D.M."/>
            <person name="Silverstein K.A.T."/>
            <person name="Koren S."/>
            <person name="Bechman K.B."/>
            <person name="Herman A."/>
            <person name="Abrahante J.E."/>
            <person name="Garbe J."/>
        </authorList>
    </citation>
    <scope>NUCLEOTIDE SEQUENCE</scope>
    <source>
        <strain evidence="1">Duluth1</strain>
        <tissue evidence="1">Whole animal</tissue>
    </source>
</reference>
<organism evidence="1 2">
    <name type="scientific">Dreissena polymorpha</name>
    <name type="common">Zebra mussel</name>
    <name type="synonym">Mytilus polymorpha</name>
    <dbReference type="NCBI Taxonomy" id="45954"/>
    <lineage>
        <taxon>Eukaryota</taxon>
        <taxon>Metazoa</taxon>
        <taxon>Spiralia</taxon>
        <taxon>Lophotrochozoa</taxon>
        <taxon>Mollusca</taxon>
        <taxon>Bivalvia</taxon>
        <taxon>Autobranchia</taxon>
        <taxon>Heteroconchia</taxon>
        <taxon>Euheterodonta</taxon>
        <taxon>Imparidentia</taxon>
        <taxon>Neoheterodontei</taxon>
        <taxon>Myida</taxon>
        <taxon>Dreissenoidea</taxon>
        <taxon>Dreissenidae</taxon>
        <taxon>Dreissena</taxon>
    </lineage>
</organism>
<evidence type="ECO:0000313" key="2">
    <source>
        <dbReference type="Proteomes" id="UP000828390"/>
    </source>
</evidence>
<comment type="caution">
    <text evidence="1">The sequence shown here is derived from an EMBL/GenBank/DDBJ whole genome shotgun (WGS) entry which is preliminary data.</text>
</comment>
<dbReference type="GO" id="GO:0007018">
    <property type="term" value="P:microtubule-based movement"/>
    <property type="evidence" value="ECO:0007669"/>
    <property type="project" value="InterPro"/>
</dbReference>
<keyword evidence="2" id="KW-1185">Reference proteome</keyword>
<evidence type="ECO:0000313" key="1">
    <source>
        <dbReference type="EMBL" id="KAH3750505.1"/>
    </source>
</evidence>
<name>A0A9D4I6X7_DREPO</name>
<dbReference type="EMBL" id="JAIWYP010000010">
    <property type="protein sequence ID" value="KAH3750505.1"/>
    <property type="molecule type" value="Genomic_DNA"/>
</dbReference>
<gene>
    <name evidence="1" type="ORF">DPMN_185031</name>
</gene>
<dbReference type="GO" id="GO:0051959">
    <property type="term" value="F:dynein light intermediate chain binding"/>
    <property type="evidence" value="ECO:0007669"/>
    <property type="project" value="InterPro"/>
</dbReference>
<reference evidence="1" key="1">
    <citation type="journal article" date="2019" name="bioRxiv">
        <title>The Genome of the Zebra Mussel, Dreissena polymorpha: A Resource for Invasive Species Research.</title>
        <authorList>
            <person name="McCartney M.A."/>
            <person name="Auch B."/>
            <person name="Kono T."/>
            <person name="Mallez S."/>
            <person name="Zhang Y."/>
            <person name="Obille A."/>
            <person name="Becker A."/>
            <person name="Abrahante J.E."/>
            <person name="Garbe J."/>
            <person name="Badalamenti J.P."/>
            <person name="Herman A."/>
            <person name="Mangelson H."/>
            <person name="Liachko I."/>
            <person name="Sullivan S."/>
            <person name="Sone E.D."/>
            <person name="Koren S."/>
            <person name="Silverstein K.A.T."/>
            <person name="Beckman K.B."/>
            <person name="Gohl D.M."/>
        </authorList>
    </citation>
    <scope>NUCLEOTIDE SEQUENCE</scope>
    <source>
        <strain evidence="1">Duluth1</strain>
        <tissue evidence="1">Whole animal</tissue>
    </source>
</reference>
<proteinExistence type="predicted"/>
<dbReference type="PANTHER" id="PTHR46961">
    <property type="entry name" value="DYNEIN HEAVY CHAIN 1, AXONEMAL-LIKE PROTEIN"/>
    <property type="match status" value="1"/>
</dbReference>
<dbReference type="AlphaFoldDB" id="A0A9D4I6X7"/>